<dbReference type="PANTHER" id="PTHR13906">
    <property type="entry name" value="PORCUPINE"/>
    <property type="match status" value="1"/>
</dbReference>
<sequence length="423" mass="48289">YVLIVSMGFMSVAHLYRQITDYGGYTLDFTGPLMVLVQKITYVAFSVHDGLGRDDSKLTEEQRKCRLEKVPSLLEYFSYLFHYSTILVGPVCTFKDFSDFINGSDIISKESGQKEPSPLFAALTNLMTSMTCIAFVILTGSNYPIARNGDPDFISSNPLLWRLAYAWISIVSVRMRYYFAFKLAEAMNNFCGLGFNGFDENGRARWNRMTIVNILKIEFATSLKEVLDNWNICTVLWLRRIVYERVSHHPTLAVFVLSAVWHGFYPGYYMAFATCGLMVEAARKVRRKYRPLFQGSHVSSRLYDLVTCAVTILSLTFASIPFVGLEARFGLEFWRSMYFYGIVWSIMAFLLLSGGKSKTEGKKDNKTENVDVRDEEKDKKGNSTDENLTELRNRVKKNMESSNELFRKGTPNSLLKENLIVGS</sequence>
<evidence type="ECO:0000256" key="1">
    <source>
        <dbReference type="ARBA" id="ARBA00004141"/>
    </source>
</evidence>
<dbReference type="Proteomes" id="UP000275408">
    <property type="component" value="Unassembled WGS sequence"/>
</dbReference>
<comment type="subcellular location">
    <subcellularLocation>
        <location evidence="1">Membrane</location>
        <topology evidence="1">Multi-pass membrane protein</topology>
    </subcellularLocation>
</comment>
<dbReference type="AlphaFoldDB" id="A0A3M6UMB3"/>
<evidence type="ECO:0000256" key="4">
    <source>
        <dbReference type="ARBA" id="ARBA00022989"/>
    </source>
</evidence>
<dbReference type="Pfam" id="PF03062">
    <property type="entry name" value="MBOAT"/>
    <property type="match status" value="1"/>
</dbReference>
<dbReference type="GO" id="GO:0030258">
    <property type="term" value="P:lipid modification"/>
    <property type="evidence" value="ECO:0007669"/>
    <property type="project" value="TreeGrafter"/>
</dbReference>
<keyword evidence="2" id="KW-0808">Transferase</keyword>
<proteinExistence type="predicted"/>
<reference evidence="9 10" key="1">
    <citation type="journal article" date="2018" name="Sci. Rep.">
        <title>Comparative analysis of the Pocillopora damicornis genome highlights role of immune system in coral evolution.</title>
        <authorList>
            <person name="Cunning R."/>
            <person name="Bay R.A."/>
            <person name="Gillette P."/>
            <person name="Baker A.C."/>
            <person name="Traylor-Knowles N."/>
        </authorList>
    </citation>
    <scope>NUCLEOTIDE SEQUENCE [LARGE SCALE GENOMIC DNA]</scope>
    <source>
        <strain evidence="9">RSMAS</strain>
        <tissue evidence="9">Whole animal</tissue>
    </source>
</reference>
<dbReference type="EMBL" id="RCHS01001186">
    <property type="protein sequence ID" value="RMX54785.1"/>
    <property type="molecule type" value="Genomic_DNA"/>
</dbReference>
<dbReference type="InterPro" id="IPR004299">
    <property type="entry name" value="MBOAT_fam"/>
</dbReference>
<evidence type="ECO:0000313" key="10">
    <source>
        <dbReference type="Proteomes" id="UP000275408"/>
    </source>
</evidence>
<feature type="transmembrane region" description="Helical" evidence="8">
    <location>
        <begin position="302"/>
        <end position="325"/>
    </location>
</feature>
<feature type="transmembrane region" description="Helical" evidence="8">
    <location>
        <begin position="264"/>
        <end position="282"/>
    </location>
</feature>
<evidence type="ECO:0000256" key="8">
    <source>
        <dbReference type="SAM" id="Phobius"/>
    </source>
</evidence>
<gene>
    <name evidence="9" type="ORF">pdam_00014120</name>
</gene>
<feature type="region of interest" description="Disordered" evidence="7">
    <location>
        <begin position="357"/>
        <end position="394"/>
    </location>
</feature>
<feature type="transmembrane region" description="Helical" evidence="8">
    <location>
        <begin position="337"/>
        <end position="355"/>
    </location>
</feature>
<keyword evidence="5 8" id="KW-0472">Membrane</keyword>
<dbReference type="STRING" id="46731.A0A3M6UMB3"/>
<feature type="non-terminal residue" evidence="9">
    <location>
        <position position="1"/>
    </location>
</feature>
<dbReference type="InterPro" id="IPR049941">
    <property type="entry name" value="LPLAT_7/PORCN-like"/>
</dbReference>
<keyword evidence="4 8" id="KW-1133">Transmembrane helix</keyword>
<name>A0A3M6UMB3_POCDA</name>
<evidence type="ECO:0000256" key="2">
    <source>
        <dbReference type="ARBA" id="ARBA00022679"/>
    </source>
</evidence>
<dbReference type="GO" id="GO:0016020">
    <property type="term" value="C:membrane"/>
    <property type="evidence" value="ECO:0007669"/>
    <property type="project" value="UniProtKB-SubCell"/>
</dbReference>
<comment type="caution">
    <text evidence="9">The sequence shown here is derived from an EMBL/GenBank/DDBJ whole genome shotgun (WGS) entry which is preliminary data.</text>
</comment>
<dbReference type="PANTHER" id="PTHR13906:SF4">
    <property type="entry name" value="LYSOPHOSPHOLIPID ACYLTRANSFERASE 6"/>
    <property type="match status" value="1"/>
</dbReference>
<evidence type="ECO:0000256" key="7">
    <source>
        <dbReference type="SAM" id="MobiDB-lite"/>
    </source>
</evidence>
<keyword evidence="3 8" id="KW-0812">Transmembrane</keyword>
<evidence type="ECO:0000256" key="6">
    <source>
        <dbReference type="ARBA" id="ARBA00023315"/>
    </source>
</evidence>
<dbReference type="GO" id="GO:0016746">
    <property type="term" value="F:acyltransferase activity"/>
    <property type="evidence" value="ECO:0007669"/>
    <property type="project" value="UniProtKB-KW"/>
</dbReference>
<accession>A0A3M6UMB3</accession>
<evidence type="ECO:0000256" key="3">
    <source>
        <dbReference type="ARBA" id="ARBA00022692"/>
    </source>
</evidence>
<dbReference type="OrthoDB" id="286734at2759"/>
<evidence type="ECO:0000313" key="9">
    <source>
        <dbReference type="EMBL" id="RMX54785.1"/>
    </source>
</evidence>
<organism evidence="9 10">
    <name type="scientific">Pocillopora damicornis</name>
    <name type="common">Cauliflower coral</name>
    <name type="synonym">Millepora damicornis</name>
    <dbReference type="NCBI Taxonomy" id="46731"/>
    <lineage>
        <taxon>Eukaryota</taxon>
        <taxon>Metazoa</taxon>
        <taxon>Cnidaria</taxon>
        <taxon>Anthozoa</taxon>
        <taxon>Hexacorallia</taxon>
        <taxon>Scleractinia</taxon>
        <taxon>Astrocoeniina</taxon>
        <taxon>Pocilloporidae</taxon>
        <taxon>Pocillopora</taxon>
    </lineage>
</organism>
<protein>
    <submittedName>
        <fullName evidence="9">Uncharacterized protein</fullName>
    </submittedName>
</protein>
<evidence type="ECO:0000256" key="5">
    <source>
        <dbReference type="ARBA" id="ARBA00023136"/>
    </source>
</evidence>
<keyword evidence="6" id="KW-0012">Acyltransferase</keyword>
<keyword evidence="10" id="KW-1185">Reference proteome</keyword>